<dbReference type="InterPro" id="IPR044639">
    <property type="entry name" value="CGS1/2"/>
</dbReference>
<dbReference type="GO" id="GO:0009086">
    <property type="term" value="P:methionine biosynthetic process"/>
    <property type="evidence" value="ECO:0007669"/>
    <property type="project" value="InterPro"/>
</dbReference>
<name>A0A2V3IJ86_9FLOR</name>
<gene>
    <name evidence="4" type="ORF">BWQ96_08163</name>
</gene>
<dbReference type="InterPro" id="IPR054542">
    <property type="entry name" value="Cys_met_metab_PP"/>
</dbReference>
<dbReference type="Proteomes" id="UP000247409">
    <property type="component" value="Unassembled WGS sequence"/>
</dbReference>
<dbReference type="Gene3D" id="3.40.640.10">
    <property type="entry name" value="Type I PLP-dependent aspartate aminotransferase-like (Major domain)"/>
    <property type="match status" value="1"/>
</dbReference>
<accession>A0A2V3IJ86</accession>
<reference evidence="4 5" key="1">
    <citation type="journal article" date="2018" name="Mol. Biol. Evol.">
        <title>Analysis of the draft genome of the red seaweed Gracilariopsis chorda provides insights into genome size evolution in Rhodophyta.</title>
        <authorList>
            <person name="Lee J."/>
            <person name="Yang E.C."/>
            <person name="Graf L."/>
            <person name="Yang J.H."/>
            <person name="Qiu H."/>
            <person name="Zel Zion U."/>
            <person name="Chan C.X."/>
            <person name="Stephens T.G."/>
            <person name="Weber A.P.M."/>
            <person name="Boo G.H."/>
            <person name="Boo S.M."/>
            <person name="Kim K.M."/>
            <person name="Shin Y."/>
            <person name="Jung M."/>
            <person name="Lee S.J."/>
            <person name="Yim H.S."/>
            <person name="Lee J.H."/>
            <person name="Bhattacharya D."/>
            <person name="Yoon H.S."/>
        </authorList>
    </citation>
    <scope>NUCLEOTIDE SEQUENCE [LARGE SCALE GENOMIC DNA]</scope>
    <source>
        <strain evidence="4 5">SKKU-2015</strain>
        <tissue evidence="4">Whole body</tissue>
    </source>
</reference>
<dbReference type="PANTHER" id="PTHR43379">
    <property type="entry name" value="CYSTATHIONINE GAMMA-SYNTHASE"/>
    <property type="match status" value="1"/>
</dbReference>
<evidence type="ECO:0000313" key="5">
    <source>
        <dbReference type="Proteomes" id="UP000247409"/>
    </source>
</evidence>
<comment type="cofactor">
    <cofactor evidence="1 3">
        <name>pyridoxal 5'-phosphate</name>
        <dbReference type="ChEBI" id="CHEBI:597326"/>
    </cofactor>
</comment>
<dbReference type="GO" id="GO:0019346">
    <property type="term" value="P:transsulfuration"/>
    <property type="evidence" value="ECO:0007669"/>
    <property type="project" value="InterPro"/>
</dbReference>
<dbReference type="SUPFAM" id="SSF53383">
    <property type="entry name" value="PLP-dependent transferases"/>
    <property type="match status" value="1"/>
</dbReference>
<dbReference type="InterPro" id="IPR000277">
    <property type="entry name" value="Cys/Met-Metab_PyrdxlP-dep_enz"/>
</dbReference>
<evidence type="ECO:0000256" key="2">
    <source>
        <dbReference type="ARBA" id="ARBA00022898"/>
    </source>
</evidence>
<dbReference type="PANTHER" id="PTHR43379:SF1">
    <property type="entry name" value="CYSTATHIONINE GAMMA-SYNTHASE 1, CHLOROPLASTIC-RELATED"/>
    <property type="match status" value="1"/>
</dbReference>
<dbReference type="EMBL" id="NBIV01000176">
    <property type="protein sequence ID" value="PXF42131.1"/>
    <property type="molecule type" value="Genomic_DNA"/>
</dbReference>
<evidence type="ECO:0000256" key="3">
    <source>
        <dbReference type="RuleBase" id="RU362118"/>
    </source>
</evidence>
<dbReference type="OrthoDB" id="3512640at2759"/>
<evidence type="ECO:0000313" key="4">
    <source>
        <dbReference type="EMBL" id="PXF42131.1"/>
    </source>
</evidence>
<dbReference type="Gene3D" id="3.90.1150.10">
    <property type="entry name" value="Aspartate Aminotransferase, domain 1"/>
    <property type="match status" value="1"/>
</dbReference>
<keyword evidence="2 3" id="KW-0663">Pyridoxal phosphate</keyword>
<dbReference type="InterPro" id="IPR015424">
    <property type="entry name" value="PyrdxlP-dep_Trfase"/>
</dbReference>
<dbReference type="GO" id="GO:0009507">
    <property type="term" value="C:chloroplast"/>
    <property type="evidence" value="ECO:0007669"/>
    <property type="project" value="TreeGrafter"/>
</dbReference>
<dbReference type="InterPro" id="IPR015421">
    <property type="entry name" value="PyrdxlP-dep_Trfase_major"/>
</dbReference>
<keyword evidence="5" id="KW-1185">Reference proteome</keyword>
<dbReference type="STRING" id="448386.A0A2V3IJ86"/>
<dbReference type="GO" id="GO:0030170">
    <property type="term" value="F:pyridoxal phosphate binding"/>
    <property type="evidence" value="ECO:0007669"/>
    <property type="project" value="InterPro"/>
</dbReference>
<evidence type="ECO:0000256" key="1">
    <source>
        <dbReference type="ARBA" id="ARBA00001933"/>
    </source>
</evidence>
<proteinExistence type="inferred from homology"/>
<dbReference type="PROSITE" id="PS00868">
    <property type="entry name" value="CYS_MET_METAB_PP"/>
    <property type="match status" value="1"/>
</dbReference>
<sequence length="241" mass="26707">MRVVDVPEIVRMCREHNTISVFDTTFATPINFRPIEFGADLVLHSGTKYLAGHHDVLCGALAGRADLITNVRKLHGVLGGVIDPHAAFLVNRGLKTLGVRMEAHNRNAKTVAHYLSTHPKISKVHFPTLNSHVDHETASKIFRKGFGGVLSFELKGDGDMWSRNTFEVTGRFVDALKIAYIGPSMGGCETMVEQVCIMGYFDQPLRERKRLGINNGLVRLSCGIEDTNDLIEDIEAALRRV</sequence>
<protein>
    <submittedName>
        <fullName evidence="4">Cystathionine gamma-synthase 1, chloroplastic</fullName>
    </submittedName>
</protein>
<comment type="similarity">
    <text evidence="3">Belongs to the trans-sulfuration enzymes family.</text>
</comment>
<comment type="caution">
    <text evidence="4">The sequence shown here is derived from an EMBL/GenBank/DDBJ whole genome shotgun (WGS) entry which is preliminary data.</text>
</comment>
<dbReference type="InterPro" id="IPR015422">
    <property type="entry name" value="PyrdxlP-dep_Trfase_small"/>
</dbReference>
<organism evidence="4 5">
    <name type="scientific">Gracilariopsis chorda</name>
    <dbReference type="NCBI Taxonomy" id="448386"/>
    <lineage>
        <taxon>Eukaryota</taxon>
        <taxon>Rhodophyta</taxon>
        <taxon>Florideophyceae</taxon>
        <taxon>Rhodymeniophycidae</taxon>
        <taxon>Gracilariales</taxon>
        <taxon>Gracilariaceae</taxon>
        <taxon>Gracilariopsis</taxon>
    </lineage>
</organism>
<dbReference type="Pfam" id="PF01053">
    <property type="entry name" value="Cys_Met_Meta_PP"/>
    <property type="match status" value="1"/>
</dbReference>
<dbReference type="AlphaFoldDB" id="A0A2V3IJ86"/>
<dbReference type="GO" id="GO:0003962">
    <property type="term" value="F:cystathionine gamma-synthase activity"/>
    <property type="evidence" value="ECO:0007669"/>
    <property type="project" value="InterPro"/>
</dbReference>